<dbReference type="InterPro" id="IPR042941">
    <property type="entry name" value="KLDC9"/>
</dbReference>
<dbReference type="PANTHER" id="PTHR47196:SF1">
    <property type="entry name" value="KELCH DOMAIN-CONTAINING PROTEIN 9"/>
    <property type="match status" value="1"/>
</dbReference>
<keyword evidence="3" id="KW-1185">Reference proteome</keyword>
<sequence>MRKLRRPRETPLESQWHGWGKNPSLLTPRPVLRPFTASPLTHRWGGQVELETGVPPAPAEPQLHLKSARSFDNCGGPGCPATSEVNSLSGFFWPSSRCCHHGDHSRSYPGLLSPRKAKAQQNHGHPVHVLTLLPRQPPWREPSALSAGIPLFLRPRYRPCLLSVLATEGAGEQAVPTSVLRKTQLRPGRVHTHSYKEEGCHTASRSGHCAALLQTAGPQPAHQLLLFGGCNSPEPEVAGHWSPGKIKEEPPAAPRLMEQLARLVSTGQGSRQGPRGLRHHSCSVVGPFAVLFGGETLTRARDTICNDLYIYDTRKSPSLWFHFPCADHGLKRVGHRTCLWNDQLYLVGGFGEDGRTPSPQVCILDLFI</sequence>
<reference evidence="2" key="3">
    <citation type="submission" date="2025-09" db="UniProtKB">
        <authorList>
            <consortium name="Ensembl"/>
        </authorList>
    </citation>
    <scope>IDENTIFICATION</scope>
</reference>
<dbReference type="InterPro" id="IPR015915">
    <property type="entry name" value="Kelch-typ_b-propeller"/>
</dbReference>
<dbReference type="Ensembl" id="ENSAMET00000044798.1">
    <property type="protein sequence ID" value="ENSAMEP00000033212.1"/>
    <property type="gene ID" value="ENSAMEG00000023605.1"/>
</dbReference>
<organism evidence="2 3">
    <name type="scientific">Ailuropoda melanoleuca</name>
    <name type="common">Giant panda</name>
    <dbReference type="NCBI Taxonomy" id="9646"/>
    <lineage>
        <taxon>Eukaryota</taxon>
        <taxon>Metazoa</taxon>
        <taxon>Chordata</taxon>
        <taxon>Craniata</taxon>
        <taxon>Vertebrata</taxon>
        <taxon>Euteleostomi</taxon>
        <taxon>Mammalia</taxon>
        <taxon>Eutheria</taxon>
        <taxon>Laurasiatheria</taxon>
        <taxon>Carnivora</taxon>
        <taxon>Caniformia</taxon>
        <taxon>Ursidae</taxon>
        <taxon>Ailuropoda</taxon>
    </lineage>
</organism>
<evidence type="ECO:0000256" key="1">
    <source>
        <dbReference type="SAM" id="MobiDB-lite"/>
    </source>
</evidence>
<dbReference type="GeneTree" id="ENSGT00390000011582"/>
<dbReference type="SUPFAM" id="SSF117281">
    <property type="entry name" value="Kelch motif"/>
    <property type="match status" value="1"/>
</dbReference>
<evidence type="ECO:0000313" key="2">
    <source>
        <dbReference type="Ensembl" id="ENSAMEP00000033212.1"/>
    </source>
</evidence>
<dbReference type="GO" id="GO:0030332">
    <property type="term" value="F:cyclin binding"/>
    <property type="evidence" value="ECO:0007669"/>
    <property type="project" value="Ensembl"/>
</dbReference>
<reference evidence="2" key="2">
    <citation type="submission" date="2025-08" db="UniProtKB">
        <authorList>
            <consortium name="Ensembl"/>
        </authorList>
    </citation>
    <scope>IDENTIFICATION</scope>
</reference>
<evidence type="ECO:0000313" key="3">
    <source>
        <dbReference type="Proteomes" id="UP000008912"/>
    </source>
</evidence>
<accession>A0A7N5K0H6</accession>
<dbReference type="AlphaFoldDB" id="A0A7N5K0H6"/>
<gene>
    <name evidence="2" type="primary">KLHDC9</name>
</gene>
<feature type="region of interest" description="Disordered" evidence="1">
    <location>
        <begin position="1"/>
        <end position="20"/>
    </location>
</feature>
<name>A0A7N5K0H6_AILME</name>
<dbReference type="PANTHER" id="PTHR47196">
    <property type="entry name" value="KELCH DOMAIN-CONTAINING PROTEIN 9"/>
    <property type="match status" value="1"/>
</dbReference>
<reference evidence="2 3" key="1">
    <citation type="journal article" date="2010" name="Nature">
        <title>The sequence and de novo assembly of the giant panda genome.</title>
        <authorList>
            <person name="Li R."/>
            <person name="Fan W."/>
            <person name="Tian G."/>
            <person name="Zhu H."/>
            <person name="He L."/>
            <person name="Cai J."/>
            <person name="Huang Q."/>
            <person name="Cai Q."/>
            <person name="Li B."/>
            <person name="Bai Y."/>
            <person name="Zhang Z."/>
            <person name="Zhang Y."/>
            <person name="Wang W."/>
            <person name="Li J."/>
            <person name="Wei F."/>
            <person name="Li H."/>
            <person name="Jian M."/>
            <person name="Li J."/>
            <person name="Zhang Z."/>
            <person name="Nielsen R."/>
            <person name="Li D."/>
            <person name="Gu W."/>
            <person name="Yang Z."/>
            <person name="Xuan Z."/>
            <person name="Ryder O.A."/>
            <person name="Leung F.C."/>
            <person name="Zhou Y."/>
            <person name="Cao J."/>
            <person name="Sun X."/>
            <person name="Fu Y."/>
            <person name="Fang X."/>
            <person name="Guo X."/>
            <person name="Wang B."/>
            <person name="Hou R."/>
            <person name="Shen F."/>
            <person name="Mu B."/>
            <person name="Ni P."/>
            <person name="Lin R."/>
            <person name="Qian W."/>
            <person name="Wang G."/>
            <person name="Yu C."/>
            <person name="Nie W."/>
            <person name="Wang J."/>
            <person name="Wu Z."/>
            <person name="Liang H."/>
            <person name="Min J."/>
            <person name="Wu Q."/>
            <person name="Cheng S."/>
            <person name="Ruan J."/>
            <person name="Wang M."/>
            <person name="Shi Z."/>
            <person name="Wen M."/>
            <person name="Liu B."/>
            <person name="Ren X."/>
            <person name="Zheng H."/>
            <person name="Dong D."/>
            <person name="Cook K."/>
            <person name="Shan G."/>
            <person name="Zhang H."/>
            <person name="Kosiol C."/>
            <person name="Xie X."/>
            <person name="Lu Z."/>
            <person name="Zheng H."/>
            <person name="Li Y."/>
            <person name="Steiner C.C."/>
            <person name="Lam T.T."/>
            <person name="Lin S."/>
            <person name="Zhang Q."/>
            <person name="Li G."/>
            <person name="Tian J."/>
            <person name="Gong T."/>
            <person name="Liu H."/>
            <person name="Zhang D."/>
            <person name="Fang L."/>
            <person name="Ye C."/>
            <person name="Zhang J."/>
            <person name="Hu W."/>
            <person name="Xu A."/>
            <person name="Ren Y."/>
            <person name="Zhang G."/>
            <person name="Bruford M.W."/>
            <person name="Li Q."/>
            <person name="Ma L."/>
            <person name="Guo Y."/>
            <person name="An N."/>
            <person name="Hu Y."/>
            <person name="Zheng Y."/>
            <person name="Shi Y."/>
            <person name="Li Z."/>
            <person name="Liu Q."/>
            <person name="Chen Y."/>
            <person name="Zhao J."/>
            <person name="Qu N."/>
            <person name="Zhao S."/>
            <person name="Tian F."/>
            <person name="Wang X."/>
            <person name="Wang H."/>
            <person name="Xu L."/>
            <person name="Liu X."/>
            <person name="Vinar T."/>
            <person name="Wang Y."/>
            <person name="Lam T.W."/>
            <person name="Yiu S.M."/>
            <person name="Liu S."/>
            <person name="Zhang H."/>
            <person name="Li D."/>
            <person name="Huang Y."/>
            <person name="Wang X."/>
            <person name="Yang G."/>
            <person name="Jiang Z."/>
            <person name="Wang J."/>
            <person name="Qin N."/>
            <person name="Li L."/>
            <person name="Li J."/>
            <person name="Bolund L."/>
            <person name="Kristiansen K."/>
            <person name="Wong G.K."/>
            <person name="Olson M."/>
            <person name="Zhang X."/>
            <person name="Li S."/>
            <person name="Yang H."/>
            <person name="Wang J."/>
            <person name="Wang J."/>
        </authorList>
    </citation>
    <scope>NUCLEOTIDE SEQUENCE [LARGE SCALE GENOMIC DNA]</scope>
</reference>
<proteinExistence type="predicted"/>
<dbReference type="Gene3D" id="2.120.10.80">
    <property type="entry name" value="Kelch-type beta propeller"/>
    <property type="match status" value="1"/>
</dbReference>
<protein>
    <submittedName>
        <fullName evidence="2">Kelch domain containing 9</fullName>
    </submittedName>
</protein>
<dbReference type="InParanoid" id="A0A7N5K0H6"/>
<dbReference type="Proteomes" id="UP000008912">
    <property type="component" value="Unassembled WGS sequence"/>
</dbReference>